<dbReference type="SUPFAM" id="SSF103473">
    <property type="entry name" value="MFS general substrate transporter"/>
    <property type="match status" value="1"/>
</dbReference>
<name>A0ABS4IK98_9BACI</name>
<evidence type="ECO:0000256" key="5">
    <source>
        <dbReference type="ARBA" id="ARBA00022989"/>
    </source>
</evidence>
<evidence type="ECO:0000259" key="8">
    <source>
        <dbReference type="PROSITE" id="PS50850"/>
    </source>
</evidence>
<dbReference type="PROSITE" id="PS50850">
    <property type="entry name" value="MFS"/>
    <property type="match status" value="1"/>
</dbReference>
<reference evidence="9 10" key="1">
    <citation type="submission" date="2021-03" db="EMBL/GenBank/DDBJ databases">
        <title>Genomic Encyclopedia of Type Strains, Phase IV (KMG-IV): sequencing the most valuable type-strain genomes for metagenomic binning, comparative biology and taxonomic classification.</title>
        <authorList>
            <person name="Goeker M."/>
        </authorList>
    </citation>
    <scope>NUCLEOTIDE SEQUENCE [LARGE SCALE GENOMIC DNA]</scope>
    <source>
        <strain evidence="9 10">DSM 25609</strain>
    </source>
</reference>
<proteinExistence type="predicted"/>
<evidence type="ECO:0000256" key="2">
    <source>
        <dbReference type="ARBA" id="ARBA00022448"/>
    </source>
</evidence>
<keyword evidence="6 7" id="KW-0472">Membrane</keyword>
<dbReference type="InterPro" id="IPR011701">
    <property type="entry name" value="MFS"/>
</dbReference>
<evidence type="ECO:0000256" key="4">
    <source>
        <dbReference type="ARBA" id="ARBA00022692"/>
    </source>
</evidence>
<keyword evidence="2" id="KW-0813">Transport</keyword>
<dbReference type="RefSeq" id="WP_319961559.1">
    <property type="nucleotide sequence ID" value="NZ_CP110224.1"/>
</dbReference>
<feature type="transmembrane region" description="Helical" evidence="7">
    <location>
        <begin position="12"/>
        <end position="37"/>
    </location>
</feature>
<dbReference type="PRINTS" id="PR01988">
    <property type="entry name" value="EXPORTERBACE"/>
</dbReference>
<dbReference type="Proteomes" id="UP001519345">
    <property type="component" value="Unassembled WGS sequence"/>
</dbReference>
<dbReference type="Gene3D" id="1.20.1250.20">
    <property type="entry name" value="MFS general substrate transporter like domains"/>
    <property type="match status" value="1"/>
</dbReference>
<evidence type="ECO:0000313" key="10">
    <source>
        <dbReference type="Proteomes" id="UP001519345"/>
    </source>
</evidence>
<sequence>MKTKLANWKEPVLLLTSVGIAGIGDFIYLVAINILVFQMTGSAAAVAGLWIIGPAVNILTKFWTGSFIDYRSKRKIMIVTYLARAFFIFLIPFAPNIGFVYLILIFLSIAKAFFTPSSTTYITQLIPRHMRKRYNSIQSFTTSGAFIIGPAIGGTLILMSSVATTLFHGRFYPLHSDLRF</sequence>
<keyword evidence="3" id="KW-1003">Cell membrane</keyword>
<dbReference type="InterPro" id="IPR020846">
    <property type="entry name" value="MFS_dom"/>
</dbReference>
<feature type="domain" description="Major facilitator superfamily (MFS) profile" evidence="8">
    <location>
        <begin position="10"/>
        <end position="180"/>
    </location>
</feature>
<keyword evidence="4 7" id="KW-0812">Transmembrane</keyword>
<comment type="subcellular location">
    <subcellularLocation>
        <location evidence="1">Cell membrane</location>
        <topology evidence="1">Multi-pass membrane protein</topology>
    </subcellularLocation>
</comment>
<comment type="caution">
    <text evidence="9">The sequence shown here is derived from an EMBL/GenBank/DDBJ whole genome shotgun (WGS) entry which is preliminary data.</text>
</comment>
<dbReference type="PANTHER" id="PTHR43266">
    <property type="entry name" value="MACROLIDE-EFFLUX PROTEIN"/>
    <property type="match status" value="1"/>
</dbReference>
<keyword evidence="5 7" id="KW-1133">Transmembrane helix</keyword>
<evidence type="ECO:0000256" key="7">
    <source>
        <dbReference type="SAM" id="Phobius"/>
    </source>
</evidence>
<gene>
    <name evidence="9" type="ORF">J2Z83_003122</name>
</gene>
<dbReference type="PANTHER" id="PTHR43266:SF2">
    <property type="entry name" value="MAJOR FACILITATOR SUPERFAMILY (MFS) PROFILE DOMAIN-CONTAINING PROTEIN"/>
    <property type="match status" value="1"/>
</dbReference>
<accession>A0ABS4IK98</accession>
<evidence type="ECO:0000256" key="6">
    <source>
        <dbReference type="ARBA" id="ARBA00023136"/>
    </source>
</evidence>
<dbReference type="InterPro" id="IPR036259">
    <property type="entry name" value="MFS_trans_sf"/>
</dbReference>
<organism evidence="9 10">
    <name type="scientific">Virgibacillus natechei</name>
    <dbReference type="NCBI Taxonomy" id="1216297"/>
    <lineage>
        <taxon>Bacteria</taxon>
        <taxon>Bacillati</taxon>
        <taxon>Bacillota</taxon>
        <taxon>Bacilli</taxon>
        <taxon>Bacillales</taxon>
        <taxon>Bacillaceae</taxon>
        <taxon>Virgibacillus</taxon>
    </lineage>
</organism>
<evidence type="ECO:0000256" key="1">
    <source>
        <dbReference type="ARBA" id="ARBA00004651"/>
    </source>
</evidence>
<feature type="transmembrane region" description="Helical" evidence="7">
    <location>
        <begin position="144"/>
        <end position="167"/>
    </location>
</feature>
<keyword evidence="10" id="KW-1185">Reference proteome</keyword>
<dbReference type="InterPro" id="IPR022324">
    <property type="entry name" value="Bacilysin_exporter_BacE_put"/>
</dbReference>
<evidence type="ECO:0000313" key="9">
    <source>
        <dbReference type="EMBL" id="MBP1970985.1"/>
    </source>
</evidence>
<evidence type="ECO:0000256" key="3">
    <source>
        <dbReference type="ARBA" id="ARBA00022475"/>
    </source>
</evidence>
<protein>
    <submittedName>
        <fullName evidence="9">MFS family permease</fullName>
    </submittedName>
</protein>
<dbReference type="EMBL" id="JAGGKX010000019">
    <property type="protein sequence ID" value="MBP1970985.1"/>
    <property type="molecule type" value="Genomic_DNA"/>
</dbReference>
<feature type="transmembrane region" description="Helical" evidence="7">
    <location>
        <begin position="43"/>
        <end position="64"/>
    </location>
</feature>
<dbReference type="Pfam" id="PF07690">
    <property type="entry name" value="MFS_1"/>
    <property type="match status" value="1"/>
</dbReference>